<feature type="domain" description="Transposase DDE" evidence="2">
    <location>
        <begin position="105"/>
        <end position="174"/>
    </location>
</feature>
<evidence type="ECO:0000313" key="4">
    <source>
        <dbReference type="Proteomes" id="UP000245790"/>
    </source>
</evidence>
<keyword evidence="4" id="KW-1185">Reference proteome</keyword>
<dbReference type="Pfam" id="PF13340">
    <property type="entry name" value="DUF4096"/>
    <property type="match status" value="1"/>
</dbReference>
<evidence type="ECO:0000313" key="3">
    <source>
        <dbReference type="EMBL" id="PWK53420.1"/>
    </source>
</evidence>
<comment type="caution">
    <text evidence="3">The sequence shown here is derived from an EMBL/GenBank/DDBJ whole genome shotgun (WGS) entry which is preliminary data.</text>
</comment>
<gene>
    <name evidence="3" type="ORF">C8D97_103247</name>
</gene>
<accession>A0A316G0U8</accession>
<reference evidence="3 4" key="1">
    <citation type="submission" date="2018-05" db="EMBL/GenBank/DDBJ databases">
        <title>Genomic Encyclopedia of Type Strains, Phase IV (KMG-IV): sequencing the most valuable type-strain genomes for metagenomic binning, comparative biology and taxonomic classification.</title>
        <authorList>
            <person name="Goeker M."/>
        </authorList>
    </citation>
    <scope>NUCLEOTIDE SEQUENCE [LARGE SCALE GENOMIC DNA]</scope>
    <source>
        <strain evidence="3 4">DSM 25350</strain>
    </source>
</reference>
<dbReference type="PANTHER" id="PTHR46637">
    <property type="entry name" value="TIS1421-TRANSPOSASE PROTEIN A"/>
    <property type="match status" value="1"/>
</dbReference>
<evidence type="ECO:0000259" key="2">
    <source>
        <dbReference type="Pfam" id="PF13612"/>
    </source>
</evidence>
<organism evidence="3 4">
    <name type="scientific">Pleionea mediterranea</name>
    <dbReference type="NCBI Taxonomy" id="523701"/>
    <lineage>
        <taxon>Bacteria</taxon>
        <taxon>Pseudomonadati</taxon>
        <taxon>Pseudomonadota</taxon>
        <taxon>Gammaproteobacteria</taxon>
        <taxon>Oceanospirillales</taxon>
        <taxon>Pleioneaceae</taxon>
        <taxon>Pleionea</taxon>
    </lineage>
</organism>
<feature type="domain" description="Insertion element IS402-like" evidence="1">
    <location>
        <begin position="2"/>
        <end position="73"/>
    </location>
</feature>
<dbReference type="InterPro" id="IPR052909">
    <property type="entry name" value="Transposase_6_like"/>
</dbReference>
<name>A0A316G0U8_9GAMM</name>
<evidence type="ECO:0000259" key="1">
    <source>
        <dbReference type="Pfam" id="PF13340"/>
    </source>
</evidence>
<protein>
    <submittedName>
        <fullName evidence="3">Transposase</fullName>
    </submittedName>
</protein>
<dbReference type="Proteomes" id="UP000245790">
    <property type="component" value="Unassembled WGS sequence"/>
</dbReference>
<dbReference type="InterPro" id="IPR025668">
    <property type="entry name" value="Tnp_DDE_dom"/>
</dbReference>
<dbReference type="InterPro" id="IPR025161">
    <property type="entry name" value="IS402-like_dom"/>
</dbReference>
<proteinExistence type="predicted"/>
<dbReference type="AlphaFoldDB" id="A0A316G0U8"/>
<dbReference type="PANTHER" id="PTHR46637:SF1">
    <property type="entry name" value="BLL5188 PROTEIN"/>
    <property type="match status" value="1"/>
</dbReference>
<dbReference type="Pfam" id="PF13612">
    <property type="entry name" value="DDE_Tnp_1_3"/>
    <property type="match status" value="1"/>
</dbReference>
<dbReference type="EMBL" id="QGGU01000003">
    <property type="protein sequence ID" value="PWK53420.1"/>
    <property type="molecule type" value="Genomic_DNA"/>
</dbReference>
<sequence>MLTNNTWKQLKILMTHSGRVYNKYEHRMTLEGILYRMRTGVPWRNLPEEFGQWSTVFRRFNLWSKKGVLEKLFRALSCDNDPEWLFIDGSIIKAHQDGCGAASSMATRAILSKALSSNLREQGVELITQVRKNMKAKLLSAWDKAMLSRRFIIETINDQLKNVTQIEHSRHRSVHGFMLNLVGGLVAYCLKDSKPPLNINCEEFQSLVMA</sequence>